<sequence>MAAAAAAAAARAVVVYHSGKGSETGGSTSRDITKLCSLGLESFSRKQSQSGGRQTDSTVLLAAARQTPECFRRPHRDSRVFLAADMETLESSWVRVILACYIGFGVPSNSSRDDGGDGNKGRGER</sequence>
<dbReference type="Proteomes" id="UP000735302">
    <property type="component" value="Unassembled WGS sequence"/>
</dbReference>
<evidence type="ECO:0000256" key="1">
    <source>
        <dbReference type="SAM" id="MobiDB-lite"/>
    </source>
</evidence>
<proteinExistence type="predicted"/>
<reference evidence="2 3" key="1">
    <citation type="journal article" date="2021" name="Elife">
        <title>Chloroplast acquisition without the gene transfer in kleptoplastic sea slugs, Plakobranchus ocellatus.</title>
        <authorList>
            <person name="Maeda T."/>
            <person name="Takahashi S."/>
            <person name="Yoshida T."/>
            <person name="Shimamura S."/>
            <person name="Takaki Y."/>
            <person name="Nagai Y."/>
            <person name="Toyoda A."/>
            <person name="Suzuki Y."/>
            <person name="Arimoto A."/>
            <person name="Ishii H."/>
            <person name="Satoh N."/>
            <person name="Nishiyama T."/>
            <person name="Hasebe M."/>
            <person name="Maruyama T."/>
            <person name="Minagawa J."/>
            <person name="Obokata J."/>
            <person name="Shigenobu S."/>
        </authorList>
    </citation>
    <scope>NUCLEOTIDE SEQUENCE [LARGE SCALE GENOMIC DNA]</scope>
</reference>
<dbReference type="EMBL" id="BLXT01006043">
    <property type="protein sequence ID" value="GFO28540.1"/>
    <property type="molecule type" value="Genomic_DNA"/>
</dbReference>
<accession>A0AAV4C755</accession>
<protein>
    <submittedName>
        <fullName evidence="2">Uncharacterized protein</fullName>
    </submittedName>
</protein>
<gene>
    <name evidence="2" type="ORF">PoB_005504500</name>
</gene>
<name>A0AAV4C755_9GAST</name>
<feature type="region of interest" description="Disordered" evidence="1">
    <location>
        <begin position="105"/>
        <end position="125"/>
    </location>
</feature>
<dbReference type="AlphaFoldDB" id="A0AAV4C755"/>
<evidence type="ECO:0000313" key="2">
    <source>
        <dbReference type="EMBL" id="GFO28540.1"/>
    </source>
</evidence>
<evidence type="ECO:0000313" key="3">
    <source>
        <dbReference type="Proteomes" id="UP000735302"/>
    </source>
</evidence>
<feature type="compositionally biased region" description="Basic and acidic residues" evidence="1">
    <location>
        <begin position="111"/>
        <end position="125"/>
    </location>
</feature>
<keyword evidence="3" id="KW-1185">Reference proteome</keyword>
<organism evidence="2 3">
    <name type="scientific">Plakobranchus ocellatus</name>
    <dbReference type="NCBI Taxonomy" id="259542"/>
    <lineage>
        <taxon>Eukaryota</taxon>
        <taxon>Metazoa</taxon>
        <taxon>Spiralia</taxon>
        <taxon>Lophotrochozoa</taxon>
        <taxon>Mollusca</taxon>
        <taxon>Gastropoda</taxon>
        <taxon>Heterobranchia</taxon>
        <taxon>Euthyneura</taxon>
        <taxon>Panpulmonata</taxon>
        <taxon>Sacoglossa</taxon>
        <taxon>Placobranchoidea</taxon>
        <taxon>Plakobranchidae</taxon>
        <taxon>Plakobranchus</taxon>
    </lineage>
</organism>
<comment type="caution">
    <text evidence="2">The sequence shown here is derived from an EMBL/GenBank/DDBJ whole genome shotgun (WGS) entry which is preliminary data.</text>
</comment>